<dbReference type="PANTHER" id="PTHR45138:SF9">
    <property type="entry name" value="DIGUANYLATE CYCLASE DGCM-RELATED"/>
    <property type="match status" value="1"/>
</dbReference>
<feature type="transmembrane region" description="Helical" evidence="4">
    <location>
        <begin position="391"/>
        <end position="410"/>
    </location>
</feature>
<feature type="signal peptide" evidence="5">
    <location>
        <begin position="1"/>
        <end position="28"/>
    </location>
</feature>
<comment type="catalytic activity">
    <reaction evidence="3">
        <text>2 GTP = 3',3'-c-di-GMP + 2 diphosphate</text>
        <dbReference type="Rhea" id="RHEA:24898"/>
        <dbReference type="ChEBI" id="CHEBI:33019"/>
        <dbReference type="ChEBI" id="CHEBI:37565"/>
        <dbReference type="ChEBI" id="CHEBI:58805"/>
        <dbReference type="EC" id="2.7.7.65"/>
    </reaction>
</comment>
<feature type="domain" description="GGDEF" evidence="6">
    <location>
        <begin position="451"/>
        <end position="584"/>
    </location>
</feature>
<dbReference type="PROSITE" id="PS50887">
    <property type="entry name" value="GGDEF"/>
    <property type="match status" value="1"/>
</dbReference>
<evidence type="ECO:0000313" key="8">
    <source>
        <dbReference type="Proteomes" id="UP000035481"/>
    </source>
</evidence>
<dbReference type="PANTHER" id="PTHR45138">
    <property type="entry name" value="REGULATORY COMPONENTS OF SENSORY TRANSDUCTION SYSTEM"/>
    <property type="match status" value="1"/>
</dbReference>
<reference evidence="7 8" key="1">
    <citation type="journal article" date="2015" name="Antonie Van Leeuwenhoek">
        <title>A phylogenomic and molecular marker based taxonomic framework for the order Xanthomonadales: proposal to transfer the families Algiphilaceae and Solimonadaceae to the order Nevskiales ord. nov. and to create a new family within the order Xanthomonadales, the family Rhodanobacteraceae fam. nov., containing the genus Rhodanobacter and its closest relatives.</title>
        <authorList>
            <person name="Naushad S."/>
            <person name="Adeolu M."/>
            <person name="Wong S."/>
            <person name="Sohail M."/>
            <person name="Schellhorn H.E."/>
            <person name="Gupta R.S."/>
        </authorList>
    </citation>
    <scope>NUCLEOTIDE SEQUENCE [LARGE SCALE GENOMIC DNA]</scope>
    <source>
        <strain evidence="7 8">DSM 16301</strain>
    </source>
</reference>
<comment type="cofactor">
    <cofactor evidence="1">
        <name>Mg(2+)</name>
        <dbReference type="ChEBI" id="CHEBI:18420"/>
    </cofactor>
</comment>
<dbReference type="EMBL" id="JPLA01000009">
    <property type="protein sequence ID" value="KLD65217.1"/>
    <property type="molecule type" value="Genomic_DNA"/>
</dbReference>
<dbReference type="Pfam" id="PF00990">
    <property type="entry name" value="GGDEF"/>
    <property type="match status" value="1"/>
</dbReference>
<dbReference type="NCBIfam" id="TIGR00254">
    <property type="entry name" value="GGDEF"/>
    <property type="match status" value="1"/>
</dbReference>
<sequence>MLHRRRRSWPWLALAGLAFCALIEVAHASTTIADPGAFLEQTERVRTTDHPRFVLMLAQMRNEAPQMSAGQQWYLRYLEAWQTAFEGDAGKANMMLRDVMEHSGDITLKAKASALLMHNLGLNNHYEEAFTLANQLVSELPDITDKLARFTVLANLSQLMTAAKQSDLGFKYASLMEETLPPGESLCNPLALEIGALYESKQLTSSSPTLQQGIDTCLAAGQPVFANTLRLVKGDLYLSEGQSAKVLDLVNRMLPSINANRYYAHVRAAQVQLALASEKLNDDNSARKAALTVLNISGPDEISDALKDAYGVLYRIERKHGNIASTLSYYERFVAQDKGYIDGISARTLAYAAVQQHTLAQKLETERLSKQNSILRLQQALDTKAVETSRLYITLLLVVLVSIVFWLLRIKRSQLRFKMLSYHDGLTGIFNHQHFVSEAERVLRVLDKRHGGACLISIDLDHFKQINDTHGHATGDVVLKHTVALCKRQLRPTDLFGRLGGEEFGILLPDCSQEQGMAIADRIRTAIEATPVSSDGGLVAFSASIGLASTDSCGYELQRLRKEADAALYRAKRTGRNRVMTDTESDGLVSV</sequence>
<gene>
    <name evidence="7" type="ORF">Y882_03845</name>
</gene>
<feature type="chain" id="PRO_5002577996" description="diguanylate cyclase" evidence="5">
    <location>
        <begin position="29"/>
        <end position="591"/>
    </location>
</feature>
<evidence type="ECO:0000256" key="5">
    <source>
        <dbReference type="SAM" id="SignalP"/>
    </source>
</evidence>
<dbReference type="CDD" id="cd01949">
    <property type="entry name" value="GGDEF"/>
    <property type="match status" value="1"/>
</dbReference>
<protein>
    <recommendedName>
        <fullName evidence="2">diguanylate cyclase</fullName>
        <ecNumber evidence="2">2.7.7.65</ecNumber>
    </recommendedName>
</protein>
<dbReference type="EC" id="2.7.7.65" evidence="2"/>
<evidence type="ECO:0000313" key="7">
    <source>
        <dbReference type="EMBL" id="KLD65217.1"/>
    </source>
</evidence>
<evidence type="ECO:0000256" key="4">
    <source>
        <dbReference type="SAM" id="Phobius"/>
    </source>
</evidence>
<dbReference type="GO" id="GO:0052621">
    <property type="term" value="F:diguanylate cyclase activity"/>
    <property type="evidence" value="ECO:0007669"/>
    <property type="project" value="UniProtKB-EC"/>
</dbReference>
<keyword evidence="5" id="KW-0732">Signal</keyword>
<evidence type="ECO:0000259" key="6">
    <source>
        <dbReference type="PROSITE" id="PS50887"/>
    </source>
</evidence>
<proteinExistence type="predicted"/>
<keyword evidence="4" id="KW-0812">Transmembrane</keyword>
<evidence type="ECO:0000256" key="2">
    <source>
        <dbReference type="ARBA" id="ARBA00012528"/>
    </source>
</evidence>
<accession>A0A0G9HC17</accession>
<dbReference type="InterPro" id="IPR043128">
    <property type="entry name" value="Rev_trsase/Diguanyl_cyclase"/>
</dbReference>
<comment type="caution">
    <text evidence="7">The sequence shown here is derived from an EMBL/GenBank/DDBJ whole genome shotgun (WGS) entry which is preliminary data.</text>
</comment>
<dbReference type="STRING" id="1440762.Y882_03845"/>
<organism evidence="7 8">
    <name type="scientific">Dyella japonica DSM 16301</name>
    <dbReference type="NCBI Taxonomy" id="1440762"/>
    <lineage>
        <taxon>Bacteria</taxon>
        <taxon>Pseudomonadati</taxon>
        <taxon>Pseudomonadota</taxon>
        <taxon>Gammaproteobacteria</taxon>
        <taxon>Lysobacterales</taxon>
        <taxon>Rhodanobacteraceae</taxon>
        <taxon>Dyella</taxon>
    </lineage>
</organism>
<keyword evidence="4" id="KW-1133">Transmembrane helix</keyword>
<dbReference type="SUPFAM" id="SSF55073">
    <property type="entry name" value="Nucleotide cyclase"/>
    <property type="match status" value="1"/>
</dbReference>
<dbReference type="AlphaFoldDB" id="A0A0G9HC17"/>
<dbReference type="FunFam" id="3.30.70.270:FF:000001">
    <property type="entry name" value="Diguanylate cyclase domain protein"/>
    <property type="match status" value="1"/>
</dbReference>
<dbReference type="OrthoDB" id="9803824at2"/>
<evidence type="ECO:0000256" key="3">
    <source>
        <dbReference type="ARBA" id="ARBA00034247"/>
    </source>
</evidence>
<dbReference type="PATRIC" id="fig|1440762.4.peg.3739"/>
<name>A0A0G9HC17_9GAMM</name>
<evidence type="ECO:0000256" key="1">
    <source>
        <dbReference type="ARBA" id="ARBA00001946"/>
    </source>
</evidence>
<dbReference type="Gene3D" id="3.30.70.270">
    <property type="match status" value="1"/>
</dbReference>
<dbReference type="InterPro" id="IPR029787">
    <property type="entry name" value="Nucleotide_cyclase"/>
</dbReference>
<dbReference type="InterPro" id="IPR050469">
    <property type="entry name" value="Diguanylate_Cyclase"/>
</dbReference>
<dbReference type="SMART" id="SM00267">
    <property type="entry name" value="GGDEF"/>
    <property type="match status" value="1"/>
</dbReference>
<keyword evidence="4" id="KW-0472">Membrane</keyword>
<dbReference type="Proteomes" id="UP000035481">
    <property type="component" value="Unassembled WGS sequence"/>
</dbReference>
<dbReference type="InterPro" id="IPR000160">
    <property type="entry name" value="GGDEF_dom"/>
</dbReference>